<dbReference type="AlphaFoldDB" id="A0A2G3E322"/>
<sequence>MELKEVYELWDRFEQSAVAELDLQMHGVELHLKKASQLAVQAEDIGLAQTTRPDTERANVVGTDTARPAAAEKKDANAVKAPLIGVFYHAASPDAEPFVKEGQHVKKGDVIGIIEAMKMMNEVVCDRDGIVTKICAGNGEAVEYNEPLIEVSSNV</sequence>
<dbReference type="InterPro" id="IPR050709">
    <property type="entry name" value="Biotin_Carboxyl_Carrier/Decarb"/>
</dbReference>
<organism evidence="5 6">
    <name type="scientific">Agathobacter ruminis</name>
    <dbReference type="NCBI Taxonomy" id="1712665"/>
    <lineage>
        <taxon>Bacteria</taxon>
        <taxon>Bacillati</taxon>
        <taxon>Bacillota</taxon>
        <taxon>Clostridia</taxon>
        <taxon>Lachnospirales</taxon>
        <taxon>Lachnospiraceae</taxon>
        <taxon>Agathobacter</taxon>
    </lineage>
</organism>
<dbReference type="RefSeq" id="WP_099386084.1">
    <property type="nucleotide sequence ID" value="NZ_JANSWH010000019.1"/>
</dbReference>
<name>A0A2G3E322_9FIRM</name>
<dbReference type="EMBL" id="PDYG01000032">
    <property type="protein sequence ID" value="PHU37672.1"/>
    <property type="molecule type" value="Genomic_DNA"/>
</dbReference>
<dbReference type="InterPro" id="IPR000089">
    <property type="entry name" value="Biotin_lipoyl"/>
</dbReference>
<dbReference type="PANTHER" id="PTHR45266">
    <property type="entry name" value="OXALOACETATE DECARBOXYLASE ALPHA CHAIN"/>
    <property type="match status" value="1"/>
</dbReference>
<dbReference type="CDD" id="cd06850">
    <property type="entry name" value="biotinyl_domain"/>
    <property type="match status" value="1"/>
</dbReference>
<gene>
    <name evidence="5" type="primary">accB</name>
    <name evidence="5" type="ORF">CSX02_06620</name>
</gene>
<dbReference type="NCBIfam" id="TIGR00531">
    <property type="entry name" value="BCCP"/>
    <property type="match status" value="1"/>
</dbReference>
<keyword evidence="6" id="KW-1185">Reference proteome</keyword>
<keyword evidence="3" id="KW-0276">Fatty acid metabolism</keyword>
<dbReference type="GO" id="GO:0006633">
    <property type="term" value="P:fatty acid biosynthetic process"/>
    <property type="evidence" value="ECO:0007669"/>
    <property type="project" value="UniProtKB-UniPathway"/>
</dbReference>
<dbReference type="SUPFAM" id="SSF51230">
    <property type="entry name" value="Single hybrid motif"/>
    <property type="match status" value="1"/>
</dbReference>
<dbReference type="PANTHER" id="PTHR45266:SF3">
    <property type="entry name" value="OXALOACETATE DECARBOXYLASE ALPHA CHAIN"/>
    <property type="match status" value="1"/>
</dbReference>
<evidence type="ECO:0000256" key="3">
    <source>
        <dbReference type="RuleBase" id="RU364072"/>
    </source>
</evidence>
<dbReference type="Gene3D" id="2.40.50.100">
    <property type="match status" value="1"/>
</dbReference>
<reference evidence="5 6" key="1">
    <citation type="submission" date="2017-10" db="EMBL/GenBank/DDBJ databases">
        <title>Resolving the taxonomy of Roseburia spp., Eubacterium rectale and Agathobacter spp. through phylogenomic analysis.</title>
        <authorList>
            <person name="Sheridan P.O."/>
            <person name="Walker A.W."/>
            <person name="Duncan S.H."/>
            <person name="Scott K.P."/>
            <person name="Toole P.W.O."/>
            <person name="Luis P."/>
            <person name="Flint H.J."/>
        </authorList>
    </citation>
    <scope>NUCLEOTIDE SEQUENCE [LARGE SCALE GENOMIC DNA]</scope>
    <source>
        <strain evidence="5 6">JK623</strain>
    </source>
</reference>
<evidence type="ECO:0000259" key="4">
    <source>
        <dbReference type="PROSITE" id="PS50968"/>
    </source>
</evidence>
<dbReference type="Pfam" id="PF00364">
    <property type="entry name" value="Biotin_lipoyl"/>
    <property type="match status" value="1"/>
</dbReference>
<dbReference type="InterPro" id="IPR011053">
    <property type="entry name" value="Single_hybrid_motif"/>
</dbReference>
<comment type="caution">
    <text evidence="5">The sequence shown here is derived from an EMBL/GenBank/DDBJ whole genome shotgun (WGS) entry which is preliminary data.</text>
</comment>
<dbReference type="Proteomes" id="UP000224563">
    <property type="component" value="Unassembled WGS sequence"/>
</dbReference>
<feature type="domain" description="Lipoyl-binding" evidence="4">
    <location>
        <begin position="76"/>
        <end position="152"/>
    </location>
</feature>
<comment type="pathway">
    <text evidence="3">Lipid metabolism; fatty acid biosynthesis.</text>
</comment>
<protein>
    <recommendedName>
        <fullName evidence="1 3">Biotin carboxyl carrier protein of acetyl-CoA carboxylase</fullName>
    </recommendedName>
</protein>
<evidence type="ECO:0000313" key="5">
    <source>
        <dbReference type="EMBL" id="PHU37672.1"/>
    </source>
</evidence>
<proteinExistence type="predicted"/>
<dbReference type="GO" id="GO:0003989">
    <property type="term" value="F:acetyl-CoA carboxylase activity"/>
    <property type="evidence" value="ECO:0007669"/>
    <property type="project" value="InterPro"/>
</dbReference>
<accession>A0A2G3E322</accession>
<evidence type="ECO:0000256" key="2">
    <source>
        <dbReference type="ARBA" id="ARBA00023267"/>
    </source>
</evidence>
<reference evidence="5 6" key="2">
    <citation type="submission" date="2017-10" db="EMBL/GenBank/DDBJ databases">
        <authorList>
            <person name="Banno H."/>
            <person name="Chua N.-H."/>
        </authorList>
    </citation>
    <scope>NUCLEOTIDE SEQUENCE [LARGE SCALE GENOMIC DNA]</scope>
    <source>
        <strain evidence="5 6">JK623</strain>
    </source>
</reference>
<dbReference type="PRINTS" id="PR01071">
    <property type="entry name" value="ACOABIOTINCC"/>
</dbReference>
<dbReference type="FunFam" id="2.40.50.100:FF:000003">
    <property type="entry name" value="Acetyl-CoA carboxylase biotin carboxyl carrier protein"/>
    <property type="match status" value="1"/>
</dbReference>
<comment type="function">
    <text evidence="3">This protein is a component of the acetyl coenzyme A carboxylase complex; first, biotin carboxylase catalyzes the carboxylation of the carrier protein and then the transcarboxylase transfers the carboxyl group to form malonyl-CoA.</text>
</comment>
<dbReference type="InterPro" id="IPR001249">
    <property type="entry name" value="AcCoA_biotinCC"/>
</dbReference>
<evidence type="ECO:0000256" key="1">
    <source>
        <dbReference type="ARBA" id="ARBA00017562"/>
    </source>
</evidence>
<dbReference type="PROSITE" id="PS50968">
    <property type="entry name" value="BIOTINYL_LIPOYL"/>
    <property type="match status" value="1"/>
</dbReference>
<keyword evidence="3" id="KW-0444">Lipid biosynthesis</keyword>
<evidence type="ECO:0000313" key="6">
    <source>
        <dbReference type="Proteomes" id="UP000224563"/>
    </source>
</evidence>
<keyword evidence="3" id="KW-0275">Fatty acid biosynthesis</keyword>
<dbReference type="GO" id="GO:0009317">
    <property type="term" value="C:acetyl-CoA carboxylase complex"/>
    <property type="evidence" value="ECO:0007669"/>
    <property type="project" value="InterPro"/>
</dbReference>
<dbReference type="UniPathway" id="UPA00094"/>
<keyword evidence="2 3" id="KW-0092">Biotin</keyword>
<keyword evidence="3" id="KW-0443">Lipid metabolism</keyword>